<keyword evidence="9 12" id="KW-1133">Transmembrane helix</keyword>
<reference evidence="14 15" key="1">
    <citation type="submission" date="2015-09" db="EMBL/GenBank/DDBJ databases">
        <title>Genome sequencing project for genomic taxonomy and phylogenomics of Bacillus-like bacteria.</title>
        <authorList>
            <person name="Liu B."/>
            <person name="Wang J."/>
            <person name="Zhu Y."/>
            <person name="Liu G."/>
            <person name="Chen Q."/>
            <person name="Chen Z."/>
            <person name="Lan J."/>
            <person name="Che J."/>
            <person name="Ge C."/>
            <person name="Shi H."/>
            <person name="Pan Z."/>
            <person name="Liu X."/>
        </authorList>
    </citation>
    <scope>NUCLEOTIDE SEQUENCE [LARGE SCALE GENOMIC DNA]</scope>
    <source>
        <strain evidence="14 15">DSM 19153</strain>
    </source>
</reference>
<feature type="transmembrane region" description="Helical" evidence="12">
    <location>
        <begin position="12"/>
        <end position="39"/>
    </location>
</feature>
<evidence type="ECO:0000256" key="10">
    <source>
        <dbReference type="ARBA" id="ARBA00023049"/>
    </source>
</evidence>
<keyword evidence="5 12" id="KW-0812">Transmembrane</keyword>
<evidence type="ECO:0000256" key="2">
    <source>
        <dbReference type="ARBA" id="ARBA00004141"/>
    </source>
</evidence>
<dbReference type="GO" id="GO:0046872">
    <property type="term" value="F:metal ion binding"/>
    <property type="evidence" value="ECO:0007669"/>
    <property type="project" value="UniProtKB-KW"/>
</dbReference>
<comment type="cofactor">
    <cofactor evidence="1">
        <name>Zn(2+)</name>
        <dbReference type="ChEBI" id="CHEBI:29105"/>
    </cofactor>
</comment>
<evidence type="ECO:0000256" key="9">
    <source>
        <dbReference type="ARBA" id="ARBA00022989"/>
    </source>
</evidence>
<dbReference type="Pfam" id="PF02163">
    <property type="entry name" value="Peptidase_M50"/>
    <property type="match status" value="1"/>
</dbReference>
<evidence type="ECO:0000256" key="8">
    <source>
        <dbReference type="ARBA" id="ARBA00022833"/>
    </source>
</evidence>
<gene>
    <name evidence="14" type="ORF">AN965_08880</name>
</gene>
<organism evidence="14 15">
    <name type="scientific">Alkalicoccobacillus plakortidis</name>
    <dbReference type="NCBI Taxonomy" id="444060"/>
    <lineage>
        <taxon>Bacteria</taxon>
        <taxon>Bacillati</taxon>
        <taxon>Bacillota</taxon>
        <taxon>Bacilli</taxon>
        <taxon>Bacillales</taxon>
        <taxon>Bacillaceae</taxon>
        <taxon>Alkalicoccobacillus</taxon>
    </lineage>
</organism>
<evidence type="ECO:0000256" key="7">
    <source>
        <dbReference type="ARBA" id="ARBA00022801"/>
    </source>
</evidence>
<evidence type="ECO:0000256" key="5">
    <source>
        <dbReference type="ARBA" id="ARBA00022692"/>
    </source>
</evidence>
<dbReference type="PANTHER" id="PTHR39188">
    <property type="entry name" value="MEMBRANE-ASSOCIATED ZINC METALLOPROTEASE M50B"/>
    <property type="match status" value="1"/>
</dbReference>
<evidence type="ECO:0000313" key="14">
    <source>
        <dbReference type="EMBL" id="KQL57597.1"/>
    </source>
</evidence>
<comment type="caution">
    <text evidence="14">The sequence shown here is derived from an EMBL/GenBank/DDBJ whole genome shotgun (WGS) entry which is preliminary data.</text>
</comment>
<comment type="similarity">
    <text evidence="3">Belongs to the peptidase M50B family.</text>
</comment>
<keyword evidence="15" id="KW-1185">Reference proteome</keyword>
<dbReference type="InterPro" id="IPR008915">
    <property type="entry name" value="Peptidase_M50"/>
</dbReference>
<accession>A0A9D5DVG6</accession>
<evidence type="ECO:0000256" key="11">
    <source>
        <dbReference type="ARBA" id="ARBA00023136"/>
    </source>
</evidence>
<keyword evidence="11 12" id="KW-0472">Membrane</keyword>
<protein>
    <recommendedName>
        <fullName evidence="13">Peptidase M50 domain-containing protein</fullName>
    </recommendedName>
</protein>
<keyword evidence="10" id="KW-0482">Metalloprotease</keyword>
<dbReference type="GO" id="GO:0006508">
    <property type="term" value="P:proteolysis"/>
    <property type="evidence" value="ECO:0007669"/>
    <property type="project" value="UniProtKB-KW"/>
</dbReference>
<comment type="subcellular location">
    <subcellularLocation>
        <location evidence="2">Membrane</location>
        <topology evidence="2">Multi-pass membrane protein</topology>
    </subcellularLocation>
</comment>
<sequence>MINFLKKIHIHPFFWVIIAMGVLSGRFKEVLMLLFIVFVHEMGHVWMARRFHWDVIKIELLPFGGAAVLEPKGIRPAREEAWIVCWGPFQHSWMIGLSYILLHTTDVWMIQDHHLFISHNIAILLFNFIPIHPLDGGRLVHLLYSAFLPYKQAMKATWLTSLILLTLGFFVVLVLMLKLNLMMIFSFLLLTLILDYRQRNYRFIRFLMAKINDQTSTKQSALYVERETTLKVVSEQIRKNHLHTIVVENNARYTYSLEAVLDAYFQKGSHVTIDELDKR</sequence>
<dbReference type="GO" id="GO:0008237">
    <property type="term" value="F:metallopeptidase activity"/>
    <property type="evidence" value="ECO:0007669"/>
    <property type="project" value="UniProtKB-KW"/>
</dbReference>
<evidence type="ECO:0000256" key="1">
    <source>
        <dbReference type="ARBA" id="ARBA00001947"/>
    </source>
</evidence>
<dbReference type="AlphaFoldDB" id="A0A9D5DVG6"/>
<evidence type="ECO:0000313" key="15">
    <source>
        <dbReference type="Proteomes" id="UP000051061"/>
    </source>
</evidence>
<evidence type="ECO:0000256" key="6">
    <source>
        <dbReference type="ARBA" id="ARBA00022723"/>
    </source>
</evidence>
<evidence type="ECO:0000256" key="12">
    <source>
        <dbReference type="SAM" id="Phobius"/>
    </source>
</evidence>
<dbReference type="PANTHER" id="PTHR39188:SF3">
    <property type="entry name" value="STAGE IV SPORULATION PROTEIN FB"/>
    <property type="match status" value="1"/>
</dbReference>
<dbReference type="Proteomes" id="UP000051061">
    <property type="component" value="Unassembled WGS sequence"/>
</dbReference>
<dbReference type="EMBL" id="LJJD01000015">
    <property type="protein sequence ID" value="KQL57597.1"/>
    <property type="molecule type" value="Genomic_DNA"/>
</dbReference>
<evidence type="ECO:0000256" key="4">
    <source>
        <dbReference type="ARBA" id="ARBA00022670"/>
    </source>
</evidence>
<evidence type="ECO:0000256" key="3">
    <source>
        <dbReference type="ARBA" id="ARBA00007931"/>
    </source>
</evidence>
<keyword evidence="4" id="KW-0645">Protease</keyword>
<dbReference type="GO" id="GO:0016020">
    <property type="term" value="C:membrane"/>
    <property type="evidence" value="ECO:0007669"/>
    <property type="project" value="UniProtKB-SubCell"/>
</dbReference>
<keyword evidence="8" id="KW-0862">Zinc</keyword>
<proteinExistence type="inferred from homology"/>
<feature type="transmembrane region" description="Helical" evidence="12">
    <location>
        <begin position="181"/>
        <end position="198"/>
    </location>
</feature>
<evidence type="ECO:0000259" key="13">
    <source>
        <dbReference type="Pfam" id="PF02163"/>
    </source>
</evidence>
<feature type="domain" description="Peptidase M50" evidence="13">
    <location>
        <begin position="30"/>
        <end position="102"/>
    </location>
</feature>
<keyword evidence="7" id="KW-0378">Hydrolase</keyword>
<keyword evidence="6" id="KW-0479">Metal-binding</keyword>
<feature type="transmembrane region" description="Helical" evidence="12">
    <location>
        <begin position="114"/>
        <end position="135"/>
    </location>
</feature>
<dbReference type="CDD" id="cd06161">
    <property type="entry name" value="S2P-M50_SpoIVFB"/>
    <property type="match status" value="1"/>
</dbReference>
<name>A0A9D5DVG6_9BACI</name>